<dbReference type="OrthoDB" id="4752262at2"/>
<gene>
    <name evidence="2" type="ordered locus">Mflv_2923</name>
</gene>
<name>A4TBL8_MYCGI</name>
<accession>A4TBL8</accession>
<sequence>MNKQQRREWRAEVLGHSELTPAQKLVLLGLETFADYPEGTNARPGVAVLADRCRLKARAVEAALAQGRRLGLIEQTARANPKAGLAAVYRLLSTRTSVRIEADSTRTSVRIEADSTRTTVRIEDGFNPHETVFQPARDDISTRTLMQPTNPITPRENTKGGHDAPRCARHRDHPNPPPCHDCKQAREQIAAEDATWHHDTREAIDRCRDCDQFGRRDDLTDCPHHDNFRSAKRVPA</sequence>
<reference evidence="2" key="2">
    <citation type="journal article" date="2013" name="PLoS ONE">
        <title>A Gene Expression Study of the Activities of Aromatic Ring-Cleavage Dioxygenases in Mycobacterium gilvum PYR-GCK to Changes in Salinity and pH during Pyrene Degradation.</title>
        <authorList>
            <person name="Badejo A.C."/>
            <person name="Badejo A.O."/>
            <person name="Shin K.H."/>
            <person name="Chai Y.G."/>
        </authorList>
    </citation>
    <scope>NUCLEOTIDE SEQUENCE [LARGE SCALE GENOMIC DNA]</scope>
    <source>
        <strain evidence="2">PYR-GCK</strain>
    </source>
</reference>
<feature type="region of interest" description="Disordered" evidence="1">
    <location>
        <begin position="144"/>
        <end position="181"/>
    </location>
</feature>
<evidence type="ECO:0000313" key="2">
    <source>
        <dbReference type="EMBL" id="ABP45400.1"/>
    </source>
</evidence>
<evidence type="ECO:0008006" key="3">
    <source>
        <dbReference type="Google" id="ProtNLM"/>
    </source>
</evidence>
<dbReference type="KEGG" id="mgi:Mflv_2923"/>
<feature type="compositionally biased region" description="Basic and acidic residues" evidence="1">
    <location>
        <begin position="156"/>
        <end position="166"/>
    </location>
</feature>
<dbReference type="HOGENOM" id="CLU_1174371_0_0_11"/>
<dbReference type="AlphaFoldDB" id="A4TBL8"/>
<proteinExistence type="predicted"/>
<organism evidence="2">
    <name type="scientific">Mycolicibacterium gilvum (strain PYR-GCK)</name>
    <name type="common">Mycobacterium gilvum (strain PYR-GCK)</name>
    <dbReference type="NCBI Taxonomy" id="350054"/>
    <lineage>
        <taxon>Bacteria</taxon>
        <taxon>Bacillati</taxon>
        <taxon>Actinomycetota</taxon>
        <taxon>Actinomycetes</taxon>
        <taxon>Mycobacteriales</taxon>
        <taxon>Mycobacteriaceae</taxon>
        <taxon>Mycolicibacterium</taxon>
    </lineage>
</organism>
<reference evidence="2" key="1">
    <citation type="submission" date="2007-04" db="EMBL/GenBank/DDBJ databases">
        <authorList>
            <consortium name="US DOE Joint Genome Institute"/>
            <person name="Copeland A."/>
            <person name="Lucas S."/>
            <person name="Lapidus A."/>
            <person name="Barry K."/>
            <person name="Detter J.C."/>
            <person name="Glavina del Rio T."/>
            <person name="Hammon N."/>
            <person name="Israni S."/>
            <person name="Dalin E."/>
            <person name="Tice H."/>
            <person name="Pitluck S."/>
            <person name="Chain P."/>
            <person name="Malfatti S."/>
            <person name="Shin M."/>
            <person name="Vergez L."/>
            <person name="Schmutz J."/>
            <person name="Larimer F."/>
            <person name="Land M."/>
            <person name="Hauser L."/>
            <person name="Kyrpides N."/>
            <person name="Mikhailova N."/>
            <person name="Miller C."/>
            <person name="Richardson P."/>
        </authorList>
    </citation>
    <scope>NUCLEOTIDE SEQUENCE</scope>
    <source>
        <strain evidence="2">PYR-GCK</strain>
    </source>
</reference>
<protein>
    <recommendedName>
        <fullName evidence="3">Helix-turn-helix DNA binding domain protein</fullName>
    </recommendedName>
</protein>
<dbReference type="STRING" id="350054.Mflv_2923"/>
<evidence type="ECO:0000256" key="1">
    <source>
        <dbReference type="SAM" id="MobiDB-lite"/>
    </source>
</evidence>
<dbReference type="EMBL" id="CP000656">
    <property type="protein sequence ID" value="ABP45400.1"/>
    <property type="molecule type" value="Genomic_DNA"/>
</dbReference>